<dbReference type="Proteomes" id="UP000265520">
    <property type="component" value="Unassembled WGS sequence"/>
</dbReference>
<evidence type="ECO:0000313" key="2">
    <source>
        <dbReference type="EMBL" id="MCI61363.1"/>
    </source>
</evidence>
<evidence type="ECO:0000313" key="3">
    <source>
        <dbReference type="Proteomes" id="UP000265520"/>
    </source>
</evidence>
<accession>A0A392TJP7</accession>
<proteinExistence type="predicted"/>
<sequence>KKTTENPNTILKTRKETEETITDKIEEVQLVSSSPSNQIVSPEHTPSPQHYPIEVELRITIDHPITETEESKGVKNTIRGG</sequence>
<protein>
    <submittedName>
        <fullName evidence="2">Uncharacterized protein</fullName>
    </submittedName>
</protein>
<comment type="caution">
    <text evidence="2">The sequence shown here is derived from an EMBL/GenBank/DDBJ whole genome shotgun (WGS) entry which is preliminary data.</text>
</comment>
<organism evidence="2 3">
    <name type="scientific">Trifolium medium</name>
    <dbReference type="NCBI Taxonomy" id="97028"/>
    <lineage>
        <taxon>Eukaryota</taxon>
        <taxon>Viridiplantae</taxon>
        <taxon>Streptophyta</taxon>
        <taxon>Embryophyta</taxon>
        <taxon>Tracheophyta</taxon>
        <taxon>Spermatophyta</taxon>
        <taxon>Magnoliopsida</taxon>
        <taxon>eudicotyledons</taxon>
        <taxon>Gunneridae</taxon>
        <taxon>Pentapetalae</taxon>
        <taxon>rosids</taxon>
        <taxon>fabids</taxon>
        <taxon>Fabales</taxon>
        <taxon>Fabaceae</taxon>
        <taxon>Papilionoideae</taxon>
        <taxon>50 kb inversion clade</taxon>
        <taxon>NPAAA clade</taxon>
        <taxon>Hologalegina</taxon>
        <taxon>IRL clade</taxon>
        <taxon>Trifolieae</taxon>
        <taxon>Trifolium</taxon>
    </lineage>
</organism>
<dbReference type="EMBL" id="LXQA010598508">
    <property type="protein sequence ID" value="MCI61363.1"/>
    <property type="molecule type" value="Genomic_DNA"/>
</dbReference>
<feature type="region of interest" description="Disordered" evidence="1">
    <location>
        <begin position="1"/>
        <end position="20"/>
    </location>
</feature>
<name>A0A392TJP7_9FABA</name>
<keyword evidence="3" id="KW-1185">Reference proteome</keyword>
<evidence type="ECO:0000256" key="1">
    <source>
        <dbReference type="SAM" id="MobiDB-lite"/>
    </source>
</evidence>
<reference evidence="2 3" key="1">
    <citation type="journal article" date="2018" name="Front. Plant Sci.">
        <title>Red Clover (Trifolium pratense) and Zigzag Clover (T. medium) - A Picture of Genomic Similarities and Differences.</title>
        <authorList>
            <person name="Dluhosova J."/>
            <person name="Istvanek J."/>
            <person name="Nedelnik J."/>
            <person name="Repkova J."/>
        </authorList>
    </citation>
    <scope>NUCLEOTIDE SEQUENCE [LARGE SCALE GENOMIC DNA]</scope>
    <source>
        <strain evidence="3">cv. 10/8</strain>
        <tissue evidence="2">Leaf</tissue>
    </source>
</reference>
<feature type="non-terminal residue" evidence="2">
    <location>
        <position position="1"/>
    </location>
</feature>
<dbReference type="AlphaFoldDB" id="A0A392TJP7"/>